<dbReference type="InterPro" id="IPR029063">
    <property type="entry name" value="SAM-dependent_MTases_sf"/>
</dbReference>
<sequence length="238" mass="27301">MGEKLIKSTDRVKDHGEVFTPKRIVDLMLNQPEITAKINDLTATFLEPSAGEGAFLVELLRRKLAVAAEKSTSTEIFHDNSLLALSTLYGIEYLKDNYLILIANMINTFVEEYDRLIREKFDAEPVANVVKSAKVIIRANMVQGDTLKKERPDGTPIIFSEWTPMRGKNSKRLVQRTEYTFESIINESGPVERVQEHTEEMDLFAGLGIFEEEKPEPKLVKYAPCSWRMIFEQRVEMR</sequence>
<gene>
    <name evidence="1" type="ORF">Q3982_01925</name>
</gene>
<dbReference type="PRINTS" id="PR00507">
    <property type="entry name" value="N12N6MTFRASE"/>
</dbReference>
<organism evidence="1 2">
    <name type="scientific">Phoenicibacter congonensis</name>
    <dbReference type="NCBI Taxonomy" id="1944646"/>
    <lineage>
        <taxon>Bacteria</taxon>
        <taxon>Bacillati</taxon>
        <taxon>Actinomycetota</taxon>
        <taxon>Coriobacteriia</taxon>
        <taxon>Eggerthellales</taxon>
        <taxon>Eggerthellaceae</taxon>
        <taxon>Phoenicibacter</taxon>
    </lineage>
</organism>
<dbReference type="SUPFAM" id="SSF53335">
    <property type="entry name" value="S-adenosyl-L-methionine-dependent methyltransferases"/>
    <property type="match status" value="1"/>
</dbReference>
<dbReference type="Proteomes" id="UP001168575">
    <property type="component" value="Unassembled WGS sequence"/>
</dbReference>
<reference evidence="1" key="1">
    <citation type="submission" date="2023-07" db="EMBL/GenBank/DDBJ databases">
        <title>Between Cages and Wild: Unraveling the Impact of Captivity on Animal Microbiomes and Antimicrobial Resistance.</title>
        <authorList>
            <person name="Schmartz G.P."/>
            <person name="Rehner J."/>
            <person name="Schuff M.J."/>
            <person name="Becker S.L."/>
            <person name="Kravczyk M."/>
            <person name="Gurevich A."/>
            <person name="Francke R."/>
            <person name="Mueller R."/>
            <person name="Keller V."/>
            <person name="Keller A."/>
        </authorList>
    </citation>
    <scope>NUCLEOTIDE SEQUENCE</scope>
    <source>
        <strain evidence="1">S12M_St_49</strain>
    </source>
</reference>
<accession>A0AA43RGI8</accession>
<keyword evidence="2" id="KW-1185">Reference proteome</keyword>
<dbReference type="AlphaFoldDB" id="A0AA43RGI8"/>
<evidence type="ECO:0008006" key="3">
    <source>
        <dbReference type="Google" id="ProtNLM"/>
    </source>
</evidence>
<proteinExistence type="predicted"/>
<comment type="caution">
    <text evidence="1">The sequence shown here is derived from an EMBL/GenBank/DDBJ whole genome shotgun (WGS) entry which is preliminary data.</text>
</comment>
<evidence type="ECO:0000313" key="1">
    <source>
        <dbReference type="EMBL" id="MDO4841419.1"/>
    </source>
</evidence>
<evidence type="ECO:0000313" key="2">
    <source>
        <dbReference type="Proteomes" id="UP001168575"/>
    </source>
</evidence>
<dbReference type="Gene3D" id="3.40.50.150">
    <property type="entry name" value="Vaccinia Virus protein VP39"/>
    <property type="match status" value="1"/>
</dbReference>
<protein>
    <recommendedName>
        <fullName evidence="3">DNA methyltransferase</fullName>
    </recommendedName>
</protein>
<dbReference type="EMBL" id="JAUMVS010000016">
    <property type="protein sequence ID" value="MDO4841419.1"/>
    <property type="molecule type" value="Genomic_DNA"/>
</dbReference>
<name>A0AA43RGI8_9ACTN</name>